<reference evidence="10" key="2">
    <citation type="submission" date="2020-09" db="EMBL/GenBank/DDBJ databases">
        <authorList>
            <person name="Sun Q."/>
            <person name="Zhou Y."/>
        </authorList>
    </citation>
    <scope>NUCLEOTIDE SEQUENCE</scope>
    <source>
        <strain evidence="10">CGMCC 1.15794</strain>
    </source>
</reference>
<reference evidence="10" key="1">
    <citation type="journal article" date="2014" name="Int. J. Syst. Evol. Microbiol.">
        <title>Complete genome sequence of Corynebacterium casei LMG S-19264T (=DSM 44701T), isolated from a smear-ripened cheese.</title>
        <authorList>
            <consortium name="US DOE Joint Genome Institute (JGI-PGF)"/>
            <person name="Walter F."/>
            <person name="Albersmeier A."/>
            <person name="Kalinowski J."/>
            <person name="Ruckert C."/>
        </authorList>
    </citation>
    <scope>NUCLEOTIDE SEQUENCE</scope>
    <source>
        <strain evidence="10">CGMCC 1.15794</strain>
    </source>
</reference>
<dbReference type="Proteomes" id="UP000657592">
    <property type="component" value="Unassembled WGS sequence"/>
</dbReference>
<dbReference type="InterPro" id="IPR036259">
    <property type="entry name" value="MFS_trans_sf"/>
</dbReference>
<dbReference type="Gene3D" id="1.20.1250.20">
    <property type="entry name" value="MFS general substrate transporter like domains"/>
    <property type="match status" value="1"/>
</dbReference>
<comment type="similarity">
    <text evidence="2">Belongs to the major facilitator superfamily. TCR/Tet family.</text>
</comment>
<comment type="subcellular location">
    <subcellularLocation>
        <location evidence="1">Cell inner membrane</location>
        <topology evidence="1">Multi-pass membrane protein</topology>
    </subcellularLocation>
</comment>
<feature type="transmembrane region" description="Helical" evidence="8">
    <location>
        <begin position="335"/>
        <end position="355"/>
    </location>
</feature>
<evidence type="ECO:0000256" key="5">
    <source>
        <dbReference type="ARBA" id="ARBA00022692"/>
    </source>
</evidence>
<feature type="transmembrane region" description="Helical" evidence="8">
    <location>
        <begin position="361"/>
        <end position="383"/>
    </location>
</feature>
<evidence type="ECO:0000313" key="10">
    <source>
        <dbReference type="EMBL" id="GGH37874.1"/>
    </source>
</evidence>
<name>A0A917ICC3_9MICO</name>
<feature type="transmembrane region" description="Helical" evidence="8">
    <location>
        <begin position="430"/>
        <end position="454"/>
    </location>
</feature>
<feature type="transmembrane region" description="Helical" evidence="8">
    <location>
        <begin position="302"/>
        <end position="323"/>
    </location>
</feature>
<feature type="transmembrane region" description="Helical" evidence="8">
    <location>
        <begin position="168"/>
        <end position="185"/>
    </location>
</feature>
<evidence type="ECO:0000256" key="2">
    <source>
        <dbReference type="ARBA" id="ARBA00007520"/>
    </source>
</evidence>
<keyword evidence="6 8" id="KW-1133">Transmembrane helix</keyword>
<gene>
    <name evidence="10" type="ORF">GCM10010921_08090</name>
</gene>
<organism evidence="10 11">
    <name type="scientific">Microbacterium album</name>
    <dbReference type="NCBI Taxonomy" id="2053191"/>
    <lineage>
        <taxon>Bacteria</taxon>
        <taxon>Bacillati</taxon>
        <taxon>Actinomycetota</taxon>
        <taxon>Actinomycetes</taxon>
        <taxon>Micrococcales</taxon>
        <taxon>Microbacteriaceae</taxon>
        <taxon>Microbacterium</taxon>
    </lineage>
</organism>
<dbReference type="AlphaFoldDB" id="A0A917ICC3"/>
<dbReference type="SUPFAM" id="SSF103473">
    <property type="entry name" value="MFS general substrate transporter"/>
    <property type="match status" value="1"/>
</dbReference>
<keyword evidence="11" id="KW-1185">Reference proteome</keyword>
<keyword evidence="4" id="KW-1003">Cell membrane</keyword>
<dbReference type="InterPro" id="IPR011701">
    <property type="entry name" value="MFS"/>
</dbReference>
<dbReference type="InterPro" id="IPR020846">
    <property type="entry name" value="MFS_dom"/>
</dbReference>
<feature type="transmembrane region" description="Helical" evidence="8">
    <location>
        <begin position="105"/>
        <end position="126"/>
    </location>
</feature>
<keyword evidence="7 8" id="KW-0472">Membrane</keyword>
<dbReference type="FunFam" id="1.20.1720.10:FF:000004">
    <property type="entry name" value="EmrB/QacA family drug resistance transporter"/>
    <property type="match status" value="1"/>
</dbReference>
<dbReference type="GO" id="GO:0005886">
    <property type="term" value="C:plasma membrane"/>
    <property type="evidence" value="ECO:0007669"/>
    <property type="project" value="UniProtKB-SubCell"/>
</dbReference>
<dbReference type="PRINTS" id="PR01036">
    <property type="entry name" value="TCRTETB"/>
</dbReference>
<keyword evidence="5 8" id="KW-0812">Transmembrane</keyword>
<dbReference type="Pfam" id="PF07690">
    <property type="entry name" value="MFS_1"/>
    <property type="match status" value="1"/>
</dbReference>
<evidence type="ECO:0000256" key="4">
    <source>
        <dbReference type="ARBA" id="ARBA00022475"/>
    </source>
</evidence>
<feature type="transmembrane region" description="Helical" evidence="8">
    <location>
        <begin position="138"/>
        <end position="162"/>
    </location>
</feature>
<dbReference type="Gene3D" id="1.20.1720.10">
    <property type="entry name" value="Multidrug resistance protein D"/>
    <property type="match status" value="1"/>
</dbReference>
<feature type="domain" description="Major facilitator superfamily (MFS) profile" evidence="9">
    <location>
        <begin position="15"/>
        <end position="463"/>
    </location>
</feature>
<comment type="caution">
    <text evidence="10">The sequence shown here is derived from an EMBL/GenBank/DDBJ whole genome shotgun (WGS) entry which is preliminary data.</text>
</comment>
<accession>A0A917ICC3</accession>
<sequence>MRMSDVGLRSERGPILLALMLVIFLFAIDATVLSTAVTTIVGELGDFASYPWLFSAYLLGQVSTVPVYAKLGDTLGRRPVIFTGIGLFIVSSVLCATAWDMGSLIAFRALQGLGAGAIMPMALTIAGDIYTVRERARVQAYLSSMWAIAAVSGPTIGGLFAQFLSWRWIFWVNLPLGLLALFMLWRNYRESFTPRPARIDAPGALLLTAALVLLAVGVLESGNAWEWASWQTVAVFGGGAVLLTAFVLVERRAPDPIIAPWVVRSGIVRSAALVSMTVGMVTIGIVSYTPTFLAGTLGVPPVASGLTVATLLIGWPLAGALAGRVYLRVGFRRTIVMGAAIVIIGTIWLAVASSWPSIPLTAIGCFIVGIGLGLSAGPSLIAAQSSVATRRRGVVSGTYSLSRSMGSSLGVAVFGAVATAMVAARGGADVPGAVGAGGTGVYIGAGIAAVLMLATAAVMPHVPIADAPTKDDAAPEP</sequence>
<dbReference type="PANTHER" id="PTHR23501">
    <property type="entry name" value="MAJOR FACILITATOR SUPERFAMILY"/>
    <property type="match status" value="1"/>
</dbReference>
<feature type="transmembrane region" description="Helical" evidence="8">
    <location>
        <begin position="50"/>
        <end position="68"/>
    </location>
</feature>
<dbReference type="GO" id="GO:0022857">
    <property type="term" value="F:transmembrane transporter activity"/>
    <property type="evidence" value="ECO:0007669"/>
    <property type="project" value="InterPro"/>
</dbReference>
<evidence type="ECO:0000259" key="9">
    <source>
        <dbReference type="PROSITE" id="PS50850"/>
    </source>
</evidence>
<dbReference type="PROSITE" id="PS50850">
    <property type="entry name" value="MFS"/>
    <property type="match status" value="1"/>
</dbReference>
<feature type="transmembrane region" description="Helical" evidence="8">
    <location>
        <begin position="404"/>
        <end position="424"/>
    </location>
</feature>
<feature type="transmembrane region" description="Helical" evidence="8">
    <location>
        <begin position="270"/>
        <end position="290"/>
    </location>
</feature>
<dbReference type="EMBL" id="BMJY01000002">
    <property type="protein sequence ID" value="GGH37874.1"/>
    <property type="molecule type" value="Genomic_DNA"/>
</dbReference>
<feature type="transmembrane region" description="Helical" evidence="8">
    <location>
        <begin position="230"/>
        <end position="249"/>
    </location>
</feature>
<feature type="transmembrane region" description="Helical" evidence="8">
    <location>
        <begin position="197"/>
        <end position="218"/>
    </location>
</feature>
<proteinExistence type="inferred from homology"/>
<protein>
    <submittedName>
        <fullName evidence="10">MFS transporter</fullName>
    </submittedName>
</protein>
<keyword evidence="3" id="KW-0813">Transport</keyword>
<evidence type="ECO:0000256" key="3">
    <source>
        <dbReference type="ARBA" id="ARBA00022448"/>
    </source>
</evidence>
<feature type="transmembrane region" description="Helical" evidence="8">
    <location>
        <begin position="80"/>
        <end position="99"/>
    </location>
</feature>
<evidence type="ECO:0000256" key="7">
    <source>
        <dbReference type="ARBA" id="ARBA00023136"/>
    </source>
</evidence>
<evidence type="ECO:0000313" key="11">
    <source>
        <dbReference type="Proteomes" id="UP000657592"/>
    </source>
</evidence>
<evidence type="ECO:0000256" key="6">
    <source>
        <dbReference type="ARBA" id="ARBA00022989"/>
    </source>
</evidence>
<evidence type="ECO:0000256" key="8">
    <source>
        <dbReference type="SAM" id="Phobius"/>
    </source>
</evidence>
<dbReference type="PANTHER" id="PTHR23501:SF191">
    <property type="entry name" value="VACUOLAR BASIC AMINO ACID TRANSPORTER 4"/>
    <property type="match status" value="1"/>
</dbReference>
<evidence type="ECO:0000256" key="1">
    <source>
        <dbReference type="ARBA" id="ARBA00004429"/>
    </source>
</evidence>